<dbReference type="FunFam" id="3.90.190.10:FF:000030">
    <property type="entry name" value="Tyrosine-protein phosphatase non-receptor type"/>
    <property type="match status" value="1"/>
</dbReference>
<dbReference type="InterPro" id="IPR003595">
    <property type="entry name" value="Tyr_Pase_cat"/>
</dbReference>
<dbReference type="SMART" id="SM00404">
    <property type="entry name" value="PTPc_motif"/>
    <property type="match status" value="1"/>
</dbReference>
<evidence type="ECO:0000313" key="5">
    <source>
        <dbReference type="Proteomes" id="UP001311232"/>
    </source>
</evidence>
<organism evidence="4 5">
    <name type="scientific">Crenichthys baileyi</name>
    <name type="common">White River springfish</name>
    <dbReference type="NCBI Taxonomy" id="28760"/>
    <lineage>
        <taxon>Eukaryota</taxon>
        <taxon>Metazoa</taxon>
        <taxon>Chordata</taxon>
        <taxon>Craniata</taxon>
        <taxon>Vertebrata</taxon>
        <taxon>Euteleostomi</taxon>
        <taxon>Actinopterygii</taxon>
        <taxon>Neopterygii</taxon>
        <taxon>Teleostei</taxon>
        <taxon>Neoteleostei</taxon>
        <taxon>Acanthomorphata</taxon>
        <taxon>Ovalentaria</taxon>
        <taxon>Atherinomorphae</taxon>
        <taxon>Cyprinodontiformes</taxon>
        <taxon>Goodeidae</taxon>
        <taxon>Crenichthys</taxon>
    </lineage>
</organism>
<accession>A0AAV9SCH1</accession>
<name>A0AAV9SCH1_9TELE</name>
<dbReference type="Proteomes" id="UP001311232">
    <property type="component" value="Unassembled WGS sequence"/>
</dbReference>
<feature type="domain" description="Tyrosine specific protein phosphatases" evidence="3">
    <location>
        <begin position="546"/>
        <end position="625"/>
    </location>
</feature>
<feature type="region of interest" description="Disordered" evidence="1">
    <location>
        <begin position="267"/>
        <end position="349"/>
    </location>
</feature>
<dbReference type="InterPro" id="IPR000387">
    <property type="entry name" value="Tyr_Pase_dom"/>
</dbReference>
<feature type="compositionally biased region" description="Low complexity" evidence="1">
    <location>
        <begin position="289"/>
        <end position="301"/>
    </location>
</feature>
<keyword evidence="5" id="KW-1185">Reference proteome</keyword>
<sequence>MRTQVYRPPPPYPYAHPRPANSTPDLSRHLYVSSSNPDLIITRRIHHSVQTFQEDSLPVAHSLQEVSEPLFSGPPHRQPYHAQKRNSIEIAGLAHSLEAVRVKERTMSSSAAEAATPPPVVHAGHSLGSQLNVFLEHTKTGEGGDIKQGAQYGHKKSLSDATMLVHSSGEDEELEDDSGRHTPLSHEAVSGIILEQPSQQHRSLTSLSSLTTQQQIPKEPPPAYPIGSALDPSITSSLVYKVHPRIHKGEPLYLLSDLRQPEIMPSVSEGDVSEHDHQKPKKDFGKGPGFALPAGGETLEGLPPPGMKKGSRSEVRKMGPLKLARHNGLSVSRKVVQNEVKDEPEQPSNDEKCKLLEQHVKMGELLKEFENVPKRPPGGECTIALLPENRDKNRFVDVLPYDNTRVELVPTKENNTGYINASHIKVTLGGQEWSYIAAQGPLSHTCPDFWQMVWEEGVAIIAMVTAEEESGREKSFRYWPRLGSRHNTVTYGRFRITTRFRTESGCYATTGLKIKNLVKEQERTIWHLQYTDWPDHGCPEDFKGFLTYLEEIQSVRRHTNAISDPKNTNPVLVHCSAGVGRSGVVILSELMIACLEHNEVLTVPKVLRLLRDQRMLMVQTLSQYTFVYKVLIEYLRNSRLI</sequence>
<dbReference type="Pfam" id="PF00102">
    <property type="entry name" value="Y_phosphatase"/>
    <property type="match status" value="1"/>
</dbReference>
<dbReference type="GO" id="GO:0005737">
    <property type="term" value="C:cytoplasm"/>
    <property type="evidence" value="ECO:0007669"/>
    <property type="project" value="TreeGrafter"/>
</dbReference>
<feature type="region of interest" description="Disordered" evidence="1">
    <location>
        <begin position="1"/>
        <end position="26"/>
    </location>
</feature>
<feature type="compositionally biased region" description="Basic and acidic residues" evidence="1">
    <location>
        <begin position="339"/>
        <end position="349"/>
    </location>
</feature>
<comment type="caution">
    <text evidence="4">The sequence shown here is derived from an EMBL/GenBank/DDBJ whole genome shotgun (WGS) entry which is preliminary data.</text>
</comment>
<dbReference type="PROSITE" id="PS00383">
    <property type="entry name" value="TYR_PHOSPHATASE_1"/>
    <property type="match status" value="1"/>
</dbReference>
<dbReference type="PRINTS" id="PR00700">
    <property type="entry name" value="PRTYPHPHTASE"/>
</dbReference>
<dbReference type="AlphaFoldDB" id="A0AAV9SCH1"/>
<feature type="compositionally biased region" description="Basic and acidic residues" evidence="1">
    <location>
        <begin position="272"/>
        <end position="285"/>
    </location>
</feature>
<dbReference type="Gene3D" id="3.90.190.10">
    <property type="entry name" value="Protein tyrosine phosphatase superfamily"/>
    <property type="match status" value="1"/>
</dbReference>
<dbReference type="SMART" id="SM00194">
    <property type="entry name" value="PTPc"/>
    <property type="match status" value="1"/>
</dbReference>
<evidence type="ECO:0000259" key="3">
    <source>
        <dbReference type="PROSITE" id="PS50056"/>
    </source>
</evidence>
<evidence type="ECO:0000313" key="4">
    <source>
        <dbReference type="EMBL" id="KAK5618956.1"/>
    </source>
</evidence>
<dbReference type="InterPro" id="IPR000242">
    <property type="entry name" value="PTP_cat"/>
</dbReference>
<gene>
    <name evidence="4" type="ORF">CRENBAI_006871</name>
</gene>
<feature type="region of interest" description="Disordered" evidence="1">
    <location>
        <begin position="198"/>
        <end position="224"/>
    </location>
</feature>
<reference evidence="4 5" key="1">
    <citation type="submission" date="2021-06" db="EMBL/GenBank/DDBJ databases">
        <authorList>
            <person name="Palmer J.M."/>
        </authorList>
    </citation>
    <scope>NUCLEOTIDE SEQUENCE [LARGE SCALE GENOMIC DNA]</scope>
    <source>
        <strain evidence="4 5">MEX-2019</strain>
        <tissue evidence="4">Muscle</tissue>
    </source>
</reference>
<proteinExistence type="predicted"/>
<dbReference type="PANTHER" id="PTHR45706">
    <property type="entry name" value="TYROSINE-PROTEIN PHOSPHATASE"/>
    <property type="match status" value="1"/>
</dbReference>
<dbReference type="EMBL" id="JAHHUM010000593">
    <property type="protein sequence ID" value="KAK5618956.1"/>
    <property type="molecule type" value="Genomic_DNA"/>
</dbReference>
<protein>
    <recommendedName>
        <fullName evidence="6">Protein-tyrosine-phosphatase</fullName>
    </recommendedName>
</protein>
<dbReference type="PROSITE" id="PS50056">
    <property type="entry name" value="TYR_PHOSPHATASE_2"/>
    <property type="match status" value="1"/>
</dbReference>
<evidence type="ECO:0008006" key="6">
    <source>
        <dbReference type="Google" id="ProtNLM"/>
    </source>
</evidence>
<feature type="compositionally biased region" description="Low complexity" evidence="1">
    <location>
        <begin position="198"/>
        <end position="215"/>
    </location>
</feature>
<dbReference type="GO" id="GO:0004725">
    <property type="term" value="F:protein tyrosine phosphatase activity"/>
    <property type="evidence" value="ECO:0007669"/>
    <property type="project" value="InterPro"/>
</dbReference>
<dbReference type="InterPro" id="IPR029021">
    <property type="entry name" value="Prot-tyrosine_phosphatase-like"/>
</dbReference>
<evidence type="ECO:0000259" key="2">
    <source>
        <dbReference type="PROSITE" id="PS50055"/>
    </source>
</evidence>
<dbReference type="PANTHER" id="PTHR45706:SF3">
    <property type="entry name" value="TYROSINE-PROTEIN PHOSPHATASE NON-RECEPTOR TYPE 21"/>
    <property type="match status" value="1"/>
</dbReference>
<dbReference type="PROSITE" id="PS50055">
    <property type="entry name" value="TYR_PHOSPHATASE_PTP"/>
    <property type="match status" value="1"/>
</dbReference>
<dbReference type="SUPFAM" id="SSF52799">
    <property type="entry name" value="(Phosphotyrosine protein) phosphatases II"/>
    <property type="match status" value="1"/>
</dbReference>
<evidence type="ECO:0000256" key="1">
    <source>
        <dbReference type="SAM" id="MobiDB-lite"/>
    </source>
</evidence>
<dbReference type="InterPro" id="IPR016130">
    <property type="entry name" value="Tyr_Pase_AS"/>
</dbReference>
<feature type="domain" description="Tyrosine-protein phosphatase" evidence="2">
    <location>
        <begin position="365"/>
        <end position="634"/>
    </location>
</feature>
<feature type="compositionally biased region" description="Pro residues" evidence="1">
    <location>
        <begin position="7"/>
        <end position="16"/>
    </location>
</feature>